<dbReference type="PANTHER" id="PTHR37171">
    <property type="entry name" value="SERINE/THREONINE-PROTEIN KINASE YRZF-RELATED"/>
    <property type="match status" value="1"/>
</dbReference>
<keyword evidence="2" id="KW-1185">Reference proteome</keyword>
<reference evidence="1 2" key="1">
    <citation type="submission" date="2024-06" db="EMBL/GenBank/DDBJ databases">
        <authorList>
            <person name="Kraege A."/>
            <person name="Thomma B."/>
        </authorList>
    </citation>
    <scope>NUCLEOTIDE SEQUENCE [LARGE SCALE GENOMIC DNA]</scope>
</reference>
<proteinExistence type="predicted"/>
<evidence type="ECO:0000313" key="1">
    <source>
        <dbReference type="EMBL" id="CAL5219889.1"/>
    </source>
</evidence>
<protein>
    <submittedName>
        <fullName evidence="1">G1813 protein</fullName>
    </submittedName>
</protein>
<dbReference type="Proteomes" id="UP001497392">
    <property type="component" value="Unassembled WGS sequence"/>
</dbReference>
<dbReference type="SUPFAM" id="SSF56112">
    <property type="entry name" value="Protein kinase-like (PK-like)"/>
    <property type="match status" value="1"/>
</dbReference>
<sequence length="594" mass="64560">MFPYVHERVIESDRTAFARRGLISREQLSRFEGNEEATAALTDVSELTKGLLLNGSCSLSAMEVIQQPFARLRDETHEGDSWSEAQLDRPQTYSCAESWPELGKEALALSKQLSTLDGIAVFRAMALPSRLPINKPRSLRDVQGALLQQLGSVNQVAQRTGINSVIRGGGGQGCASRAALVVEQPAAEDSEVTAARVSGVIEVTTCDQLSSRVDRGDSIQAILSNSKKLSALQPAFQKAYACAVEEEVAVFAVADYEVAFFMSRSRDVTDKVIRVSEPVWWNQANPSAKAYWLGFAALAAQRHSEKAALARELVPFTGPGRRMPVTFDMAWQLPLTRLLRAQHRATLFHTPVAMRRPAGYFTRLRSRSMLPAPRVSVPAGSELAARIHYSPSPPVPPAASDEDEELAFSFGFADLKHGRVIHSGVNAQVKEGVLLGSKVAIKVFEQDSGNAVAAFKAELHAYDELRNLQGACIPKLLLAGPVQETGDFALVLTYCGNSFAELPSVGPELRVAAEKALEALHGLGAAHGAISLGNFVHDPIEKRVMVIDLGSVTFPAIDDKVNTMGDPFKKEMVELQAVMNSPRDFDMWSAPCRQ</sequence>
<dbReference type="Gene3D" id="1.10.510.10">
    <property type="entry name" value="Transferase(Phosphotransferase) domain 1"/>
    <property type="match status" value="1"/>
</dbReference>
<comment type="caution">
    <text evidence="1">The sequence shown here is derived from an EMBL/GenBank/DDBJ whole genome shotgun (WGS) entry which is preliminary data.</text>
</comment>
<dbReference type="EMBL" id="CAXHTA020000002">
    <property type="protein sequence ID" value="CAL5219889.1"/>
    <property type="molecule type" value="Genomic_DNA"/>
</dbReference>
<accession>A0ABP1FMM0</accession>
<evidence type="ECO:0000313" key="2">
    <source>
        <dbReference type="Proteomes" id="UP001497392"/>
    </source>
</evidence>
<name>A0ABP1FMM0_9CHLO</name>
<dbReference type="InterPro" id="IPR052396">
    <property type="entry name" value="Meiotic_Drive_Suppr_Kinase"/>
</dbReference>
<gene>
    <name evidence="1" type="primary">g1813</name>
    <name evidence="1" type="ORF">VP750_LOCUS1548</name>
</gene>
<dbReference type="InterPro" id="IPR011009">
    <property type="entry name" value="Kinase-like_dom_sf"/>
</dbReference>
<organism evidence="1 2">
    <name type="scientific">Coccomyxa viridis</name>
    <dbReference type="NCBI Taxonomy" id="1274662"/>
    <lineage>
        <taxon>Eukaryota</taxon>
        <taxon>Viridiplantae</taxon>
        <taxon>Chlorophyta</taxon>
        <taxon>core chlorophytes</taxon>
        <taxon>Trebouxiophyceae</taxon>
        <taxon>Trebouxiophyceae incertae sedis</taxon>
        <taxon>Coccomyxaceae</taxon>
        <taxon>Coccomyxa</taxon>
    </lineage>
</organism>
<dbReference type="PANTHER" id="PTHR37171:SF1">
    <property type="entry name" value="SERINE_THREONINE-PROTEIN KINASE YRZF-RELATED"/>
    <property type="match status" value="1"/>
</dbReference>